<organism evidence="7 8">
    <name type="scientific">Candida oxycetoniae</name>
    <dbReference type="NCBI Taxonomy" id="497107"/>
    <lineage>
        <taxon>Eukaryota</taxon>
        <taxon>Fungi</taxon>
        <taxon>Dikarya</taxon>
        <taxon>Ascomycota</taxon>
        <taxon>Saccharomycotina</taxon>
        <taxon>Pichiomycetes</taxon>
        <taxon>Debaryomycetaceae</taxon>
        <taxon>Candida/Lodderomyces clade</taxon>
        <taxon>Candida</taxon>
    </lineage>
</organism>
<feature type="domain" description="Transcription regulator LGE1 helical region" evidence="6">
    <location>
        <begin position="274"/>
        <end position="344"/>
    </location>
</feature>
<protein>
    <recommendedName>
        <fullName evidence="6">Transcription regulator LGE1 helical region domain-containing protein</fullName>
    </recommendedName>
</protein>
<proteinExistence type="predicted"/>
<feature type="compositionally biased region" description="Gly residues" evidence="5">
    <location>
        <begin position="93"/>
        <end position="102"/>
    </location>
</feature>
<evidence type="ECO:0000313" key="8">
    <source>
        <dbReference type="Proteomes" id="UP001202479"/>
    </source>
</evidence>
<feature type="region of interest" description="Disordered" evidence="5">
    <location>
        <begin position="91"/>
        <end position="170"/>
    </location>
</feature>
<dbReference type="RefSeq" id="XP_049180777.1">
    <property type="nucleotide sequence ID" value="XM_049323401.1"/>
</dbReference>
<feature type="coiled-coil region" evidence="4">
    <location>
        <begin position="298"/>
        <end position="325"/>
    </location>
</feature>
<keyword evidence="2" id="KW-0156">Chromatin regulator</keyword>
<dbReference type="Proteomes" id="UP001202479">
    <property type="component" value="Unassembled WGS sequence"/>
</dbReference>
<dbReference type="GeneID" id="73379814"/>
<keyword evidence="3" id="KW-0539">Nucleus</keyword>
<evidence type="ECO:0000256" key="3">
    <source>
        <dbReference type="ARBA" id="ARBA00023242"/>
    </source>
</evidence>
<feature type="compositionally biased region" description="Gly residues" evidence="5">
    <location>
        <begin position="221"/>
        <end position="230"/>
    </location>
</feature>
<feature type="compositionally biased region" description="Basic and acidic residues" evidence="5">
    <location>
        <begin position="116"/>
        <end position="127"/>
    </location>
</feature>
<dbReference type="GO" id="GO:0006325">
    <property type="term" value="P:chromatin organization"/>
    <property type="evidence" value="ECO:0007669"/>
    <property type="project" value="UniProtKB-KW"/>
</dbReference>
<dbReference type="InterPro" id="IPR021581">
    <property type="entry name" value="Tscrpt_reg_Lge1"/>
</dbReference>
<evidence type="ECO:0000256" key="5">
    <source>
        <dbReference type="SAM" id="MobiDB-lite"/>
    </source>
</evidence>
<dbReference type="Pfam" id="PF11488">
    <property type="entry name" value="Lge1"/>
    <property type="match status" value="1"/>
</dbReference>
<gene>
    <name evidence="7" type="ORF">KGF56_002197</name>
</gene>
<evidence type="ECO:0000259" key="6">
    <source>
        <dbReference type="Pfam" id="PF11488"/>
    </source>
</evidence>
<feature type="region of interest" description="Disordered" evidence="5">
    <location>
        <begin position="182"/>
        <end position="242"/>
    </location>
</feature>
<accession>A0AAI9SXX7</accession>
<comment type="subcellular location">
    <subcellularLocation>
        <location evidence="1">Nucleus</location>
    </subcellularLocation>
</comment>
<keyword evidence="8" id="KW-1185">Reference proteome</keyword>
<evidence type="ECO:0000256" key="1">
    <source>
        <dbReference type="ARBA" id="ARBA00004123"/>
    </source>
</evidence>
<dbReference type="AlphaFoldDB" id="A0AAI9SXX7"/>
<reference evidence="7" key="1">
    <citation type="journal article" date="2022" name="DNA Res.">
        <title>Genome analysis of five recently described species of the CUG-Ser clade uncovers Candida theae as a new hybrid lineage with pathogenic potential in the Candida parapsilosis species complex.</title>
        <authorList>
            <person name="Mixao V."/>
            <person name="Del Olmo V."/>
            <person name="Hegedusova E."/>
            <person name="Saus E."/>
            <person name="Pryszcz L."/>
            <person name="Cillingova A."/>
            <person name="Nosek J."/>
            <person name="Gabaldon T."/>
        </authorList>
    </citation>
    <scope>NUCLEOTIDE SEQUENCE</scope>
    <source>
        <strain evidence="7">CBS 10844</strain>
    </source>
</reference>
<sequence>MLDSVVSVVDNVAKSFSNKNDGKKKGKTRYFYHLSQQEFISSLGIVDKSMVYGSQRGSSSSRNVEGGYGVRGGHDVYDSYSNNDNYYQNGSSYRGGGGGGGYRRGRGHLSYNGRGGGERGGGERGGHDNYYGSGYRKPYQTRGGAYHSSRHGSYSYEGRSREGSYSKYDKVDDTYAEKQDVGVGDHEKSGGHVSPLSSSSSSLSTSSHQNKSHIQSHRGGYRMGGGGGTYNAGHDPRNRSHHSGEFYRLGGVVGKNSKHYKEFLHDTKLKEFANPWINIMGITDEATQKTLEERYIELSQVEDKILELQKSKLRLEMNMSSLEKQAAREMLNVQLTTEKLEEFVYI</sequence>
<evidence type="ECO:0000313" key="7">
    <source>
        <dbReference type="EMBL" id="KAI3405032.2"/>
    </source>
</evidence>
<feature type="compositionally biased region" description="Basic residues" evidence="5">
    <location>
        <begin position="210"/>
        <end position="220"/>
    </location>
</feature>
<comment type="caution">
    <text evidence="7">The sequence shown here is derived from an EMBL/GenBank/DDBJ whole genome shotgun (WGS) entry which is preliminary data.</text>
</comment>
<feature type="compositionally biased region" description="Low complexity" evidence="5">
    <location>
        <begin position="194"/>
        <end position="207"/>
    </location>
</feature>
<keyword evidence="4" id="KW-0175">Coiled coil</keyword>
<evidence type="ECO:0000256" key="4">
    <source>
        <dbReference type="SAM" id="Coils"/>
    </source>
</evidence>
<evidence type="ECO:0000256" key="2">
    <source>
        <dbReference type="ARBA" id="ARBA00022853"/>
    </source>
</evidence>
<dbReference type="CDD" id="cd22897">
    <property type="entry name" value="Lge1"/>
    <property type="match status" value="1"/>
</dbReference>
<dbReference type="GO" id="GO:0005634">
    <property type="term" value="C:nucleus"/>
    <property type="evidence" value="ECO:0007669"/>
    <property type="project" value="UniProtKB-SubCell"/>
</dbReference>
<dbReference type="EMBL" id="JAHUZD010000070">
    <property type="protein sequence ID" value="KAI3405032.2"/>
    <property type="molecule type" value="Genomic_DNA"/>
</dbReference>
<name>A0AAI9SXX7_9ASCO</name>
<feature type="compositionally biased region" description="Basic and acidic residues" evidence="5">
    <location>
        <begin position="158"/>
        <end position="170"/>
    </location>
</feature>